<feature type="region of interest" description="Disordered" evidence="1">
    <location>
        <begin position="791"/>
        <end position="817"/>
    </location>
</feature>
<feature type="region of interest" description="Disordered" evidence="1">
    <location>
        <begin position="1"/>
        <end position="140"/>
    </location>
</feature>
<feature type="compositionally biased region" description="Basic and acidic residues" evidence="1">
    <location>
        <begin position="1078"/>
        <end position="1098"/>
    </location>
</feature>
<feature type="compositionally biased region" description="Polar residues" evidence="1">
    <location>
        <begin position="708"/>
        <end position="721"/>
    </location>
</feature>
<dbReference type="Proteomes" id="UP000318571">
    <property type="component" value="Chromosome 11"/>
</dbReference>
<feature type="region of interest" description="Disordered" evidence="1">
    <location>
        <begin position="854"/>
        <end position="884"/>
    </location>
</feature>
<feature type="compositionally biased region" description="Polar residues" evidence="1">
    <location>
        <begin position="867"/>
        <end position="879"/>
    </location>
</feature>
<feature type="region of interest" description="Disordered" evidence="1">
    <location>
        <begin position="1053"/>
        <end position="1112"/>
    </location>
</feature>
<evidence type="ECO:0000313" key="2">
    <source>
        <dbReference type="EMBL" id="TRY78862.1"/>
    </source>
</evidence>
<accession>A0A553PMF6</accession>
<feature type="region of interest" description="Disordered" evidence="1">
    <location>
        <begin position="1164"/>
        <end position="1221"/>
    </location>
</feature>
<dbReference type="SUPFAM" id="SSF46966">
    <property type="entry name" value="Spectrin repeat"/>
    <property type="match status" value="1"/>
</dbReference>
<feature type="compositionally biased region" description="Basic and acidic residues" evidence="1">
    <location>
        <begin position="804"/>
        <end position="817"/>
    </location>
</feature>
<proteinExistence type="predicted"/>
<name>A0A553PMF6_TIGCA</name>
<organism evidence="2 3">
    <name type="scientific">Tigriopus californicus</name>
    <name type="common">Marine copepod</name>
    <dbReference type="NCBI Taxonomy" id="6832"/>
    <lineage>
        <taxon>Eukaryota</taxon>
        <taxon>Metazoa</taxon>
        <taxon>Ecdysozoa</taxon>
        <taxon>Arthropoda</taxon>
        <taxon>Crustacea</taxon>
        <taxon>Multicrustacea</taxon>
        <taxon>Hexanauplia</taxon>
        <taxon>Copepoda</taxon>
        <taxon>Harpacticoida</taxon>
        <taxon>Harpacticidae</taxon>
        <taxon>Tigriopus</taxon>
    </lineage>
</organism>
<keyword evidence="3" id="KW-1185">Reference proteome</keyword>
<feature type="region of interest" description="Disordered" evidence="1">
    <location>
        <begin position="902"/>
        <end position="984"/>
    </location>
</feature>
<feature type="compositionally biased region" description="Basic and acidic residues" evidence="1">
    <location>
        <begin position="722"/>
        <end position="753"/>
    </location>
</feature>
<feature type="compositionally biased region" description="Polar residues" evidence="1">
    <location>
        <begin position="911"/>
        <end position="924"/>
    </location>
</feature>
<dbReference type="EMBL" id="VCGU01000003">
    <property type="protein sequence ID" value="TRY78862.1"/>
    <property type="molecule type" value="Genomic_DNA"/>
</dbReference>
<feature type="compositionally biased region" description="Polar residues" evidence="1">
    <location>
        <begin position="20"/>
        <end position="46"/>
    </location>
</feature>
<feature type="compositionally biased region" description="Basic and acidic residues" evidence="1">
    <location>
        <begin position="121"/>
        <end position="133"/>
    </location>
</feature>
<feature type="compositionally biased region" description="Polar residues" evidence="1">
    <location>
        <begin position="970"/>
        <end position="982"/>
    </location>
</feature>
<feature type="compositionally biased region" description="Basic residues" evidence="1">
    <location>
        <begin position="935"/>
        <end position="946"/>
    </location>
</feature>
<evidence type="ECO:0000256" key="1">
    <source>
        <dbReference type="SAM" id="MobiDB-lite"/>
    </source>
</evidence>
<comment type="caution">
    <text evidence="2">The sequence shown here is derived from an EMBL/GenBank/DDBJ whole genome shotgun (WGS) entry which is preliminary data.</text>
</comment>
<evidence type="ECO:0000313" key="3">
    <source>
        <dbReference type="Proteomes" id="UP000318571"/>
    </source>
</evidence>
<sequence>MDSKPISYAEILRRGEGSRGSLQNIPHFPQSPSGGTPQRSRNTSGTDPRPGTEAYFQDSISRNNPKFHSFPRRQINPPPFRPDRVYEGGNNSLPRRRGRTRQRADDFSGIEGRKSFPTSKSFDEGLEEPRDRPSSMIIQSENPIPLPCRLLHVLDAHERSKSPMWRPNQPCLSFSDMLRAHNESQIRPMGRITNTLERKVSTDSEMSTRHSHTITKETNPLGLESLPDDTILRRQRTESGSSWATVAAIIPEPKLDGSEHPVPKVVKDEVLPTVYAICDEHQDAVKEIDPEGFEKVLNRHDTILRRQRTESGSSWAAVAAIIPEPKLDGSEYPVPKVVKDEVLPTVYAISDEHQDAVKEIHSEGFEKVLNRRERKSKDNDSLLETCKRDLDLGTTGQNFSDDKDEILSSWNVGNPKKSFEYQDDLSSAWLEIDANPFVFDDEEQPQKPKRSEFIPRTSINPIGKGQVIRNIHTSSLMSGFESGESCQRSVPTLQSKSVQSKWTAKKAYECQDELSSAWMDEDSISFEFEDEDEPIERKSDVHGSSFVSKVLGPSQTDVPEFVNQVEAGNLLKRNEESPIGLLARSDLSSEPGCFQKKAYQYQDALSSVWMQQDSNPFVFDDSDDGGVFPQATCALENGKKGDKPSHLNECPDDWVIPNKEAVRGEDHFQPPLKKAYEFQDRLSNTWIEDDCNPFDFGDDVGVITASDSRSTCSKSTISQNEESPHLPSDDLERDVRPSSDESPKNLGDLDKGPKANLQTQAPPPMPTLPKKAFELQNDLSSTWMEDDAKFFDFGDDEDQSPKVQSKERKEELKEKRAFEMLDDFSGSWMEEAPEDNPFQNMSEAEDVPLPKSPAAIQADRPFDNGATFDQKNVPTTTNMAPAWKQEVSKKVNLEGSIFGSSIGKKKLEHNVMSSSSFDESQGKNTGEEEEVKTRDKVRKKKRRPKAKDRESSSESDKDCDWEQTFEPTIIESSSGERVNQDANEAENRSWAQIASIVPLHIVQDQENQSKKEHLIEPELPLLIVPDEADAKTELIHADEEGFVEVQSKHRKRLLSQNEAEPRISSPMPDLLTACPHAETPDKIESISRGKDDKIEPPEPKQNTQNQVDEDENFRMRASRSRFVPVAEGNKPPDDPINLDNWSQDYFWWNRSECEAAEKRFVLEQQKKHARSDKLRNNTNNNQGDDDDSNTKESKNQIKRNKGKESKPSPLKSSHEQKLQNLPYNWSDESTYLKVEIIREEKVEIKTLQETPQRIRSEELMNLQNSIQVDIGHLENDVREIEKILSGMSNDDADRQLAITKITVDTLDAMESSADDIANRMNAIPEQERQELGELETALKGLKLAIVQDKITADKIRMSVENYVNERRKRNDEIKSYHNMLVDLEEWLLEAQGSLGAEIRMYTIKAVRENMKKHKDYANGLSEKREDVNQMLQQCSRLAQYPDVSEPVNHLSRHLTAVGEAIDDFKGVMNLRNRALQVRIV</sequence>
<feature type="region of interest" description="Disordered" evidence="1">
    <location>
        <begin position="708"/>
        <end position="770"/>
    </location>
</feature>
<reference evidence="2 3" key="1">
    <citation type="journal article" date="2018" name="Nat. Ecol. Evol.">
        <title>Genomic signatures of mitonuclear coevolution across populations of Tigriopus californicus.</title>
        <authorList>
            <person name="Barreto F.S."/>
            <person name="Watson E.T."/>
            <person name="Lima T.G."/>
            <person name="Willett C.S."/>
            <person name="Edmands S."/>
            <person name="Li W."/>
            <person name="Burton R.S."/>
        </authorList>
    </citation>
    <scope>NUCLEOTIDE SEQUENCE [LARGE SCALE GENOMIC DNA]</scope>
    <source>
        <strain evidence="2 3">San Diego</strain>
    </source>
</reference>
<gene>
    <name evidence="2" type="ORF">TCAL_15308</name>
</gene>
<feature type="compositionally biased region" description="Basic and acidic residues" evidence="1">
    <location>
        <begin position="1202"/>
        <end position="1217"/>
    </location>
</feature>
<protein>
    <submittedName>
        <fullName evidence="2">Uncharacterized protein</fullName>
    </submittedName>
</protein>
<feature type="compositionally biased region" description="Basic and acidic residues" evidence="1">
    <location>
        <begin position="1164"/>
        <end position="1175"/>
    </location>
</feature>
<feature type="compositionally biased region" description="Basic and acidic residues" evidence="1">
    <location>
        <begin position="947"/>
        <end position="960"/>
    </location>
</feature>
<dbReference type="Gene3D" id="1.20.58.60">
    <property type="match status" value="1"/>
</dbReference>
<feature type="compositionally biased region" description="Basic and acidic residues" evidence="1">
    <location>
        <begin position="102"/>
        <end position="114"/>
    </location>
</feature>